<feature type="region of interest" description="Disordered" evidence="1">
    <location>
        <begin position="59"/>
        <end position="78"/>
    </location>
</feature>
<evidence type="ECO:0000256" key="1">
    <source>
        <dbReference type="SAM" id="MobiDB-lite"/>
    </source>
</evidence>
<keyword evidence="3" id="KW-1185">Reference proteome</keyword>
<evidence type="ECO:0000313" key="3">
    <source>
        <dbReference type="Proteomes" id="UP000321570"/>
    </source>
</evidence>
<feature type="region of interest" description="Disordered" evidence="1">
    <location>
        <begin position="33"/>
        <end position="53"/>
    </location>
</feature>
<reference evidence="2 3" key="1">
    <citation type="submission" date="2019-07" db="EMBL/GenBank/DDBJ databases">
        <authorList>
            <person name="Jastrzebski P J."/>
            <person name="Paukszto L."/>
            <person name="Jastrzebski P J."/>
        </authorList>
    </citation>
    <scope>NUCLEOTIDE SEQUENCE [LARGE SCALE GENOMIC DNA]</scope>
    <source>
        <strain evidence="2 3">WMS-il1</strain>
    </source>
</reference>
<feature type="non-terminal residue" evidence="2">
    <location>
        <position position="1"/>
    </location>
</feature>
<dbReference type="Proteomes" id="UP000321570">
    <property type="component" value="Unassembled WGS sequence"/>
</dbReference>
<accession>A0A564Z510</accession>
<organism evidence="2 3">
    <name type="scientific">Hymenolepis diminuta</name>
    <name type="common">Rat tapeworm</name>
    <dbReference type="NCBI Taxonomy" id="6216"/>
    <lineage>
        <taxon>Eukaryota</taxon>
        <taxon>Metazoa</taxon>
        <taxon>Spiralia</taxon>
        <taxon>Lophotrochozoa</taxon>
        <taxon>Platyhelminthes</taxon>
        <taxon>Cestoda</taxon>
        <taxon>Eucestoda</taxon>
        <taxon>Cyclophyllidea</taxon>
        <taxon>Hymenolepididae</taxon>
        <taxon>Hymenolepis</taxon>
    </lineage>
</organism>
<gene>
    <name evidence="2" type="ORF">WMSIL1_LOCUS12064</name>
</gene>
<sequence length="264" mass="30022">KQDVSKYVTWNNCDSKKYTRVTSNAVKNVIYPSAPTPRRKRRAPLPPPVPIHRHLYRNTSKESQFSRQDSSVNTDLNDTIKKSTSAPESFSAISINETMQQNVIFDSFKEEHFEDDNCNRGFEPEMIKAKPIPTVGATIDTTVKEPIENPVISSLLKTSPSTFAPFHVPNFERESLKSRSSKLSEEDSKVSLTDDGLQKAKAALKTIQQQKVASVPLRKADVAHQPSFLTICDRARKKDWDGRFWCADNRSRVLSFMISEERKF</sequence>
<evidence type="ECO:0000313" key="2">
    <source>
        <dbReference type="EMBL" id="VUZ53874.1"/>
    </source>
</evidence>
<proteinExistence type="predicted"/>
<dbReference type="AlphaFoldDB" id="A0A564Z510"/>
<dbReference type="EMBL" id="CABIJS010000577">
    <property type="protein sequence ID" value="VUZ53874.1"/>
    <property type="molecule type" value="Genomic_DNA"/>
</dbReference>
<name>A0A564Z510_HYMDI</name>
<protein>
    <submittedName>
        <fullName evidence="2">Uncharacterized protein</fullName>
    </submittedName>
</protein>